<dbReference type="PROSITE" id="PS50893">
    <property type="entry name" value="ABC_TRANSPORTER_2"/>
    <property type="match status" value="1"/>
</dbReference>
<dbReference type="SUPFAM" id="SSF52540">
    <property type="entry name" value="P-loop containing nucleoside triphosphate hydrolases"/>
    <property type="match status" value="1"/>
</dbReference>
<keyword evidence="3" id="KW-0813">Transport</keyword>
<dbReference type="PANTHER" id="PTHR24220">
    <property type="entry name" value="IMPORT ATP-BINDING PROTEIN"/>
    <property type="match status" value="1"/>
</dbReference>
<keyword evidence="8 10" id="KW-0472">Membrane</keyword>
<comment type="similarity">
    <text evidence="1 10">Belongs to the ABC transporter superfamily.</text>
</comment>
<reference evidence="12 13" key="1">
    <citation type="journal article" date="2017" name="Int. J. Syst. Evol. Microbiol.">
        <title>Bacillus mangrovi sp. nov., isolated from a sediment sample from a mangrove forest.</title>
        <authorList>
            <person name="Gupta V."/>
            <person name="Singh P.K."/>
            <person name="Korpole S."/>
            <person name="Tanuku N.R.S."/>
            <person name="Pinnaka A.K."/>
        </authorList>
    </citation>
    <scope>NUCLEOTIDE SEQUENCE [LARGE SCALE GENOMIC DNA]</scope>
    <source>
        <strain evidence="12 13">KCTC 33872</strain>
    </source>
</reference>
<dbReference type="GO" id="GO:0022857">
    <property type="term" value="F:transmembrane transporter activity"/>
    <property type="evidence" value="ECO:0007669"/>
    <property type="project" value="TreeGrafter"/>
</dbReference>
<dbReference type="PROSITE" id="PS00211">
    <property type="entry name" value="ABC_TRANSPORTER_1"/>
    <property type="match status" value="1"/>
</dbReference>
<comment type="function">
    <text evidence="10">Part of the ABC transporter FtsEX involved in cellular division.</text>
</comment>
<evidence type="ECO:0000256" key="9">
    <source>
        <dbReference type="ARBA" id="ARBA00023306"/>
    </source>
</evidence>
<dbReference type="FunFam" id="3.40.50.300:FF:000056">
    <property type="entry name" value="Cell division ATP-binding protein FtsE"/>
    <property type="match status" value="1"/>
</dbReference>
<dbReference type="Gene3D" id="3.40.50.300">
    <property type="entry name" value="P-loop containing nucleotide triphosphate hydrolases"/>
    <property type="match status" value="1"/>
</dbReference>
<keyword evidence="7 10" id="KW-0067">ATP-binding</keyword>
<dbReference type="Pfam" id="PF00005">
    <property type="entry name" value="ABC_tran"/>
    <property type="match status" value="1"/>
</dbReference>
<proteinExistence type="inferred from homology"/>
<comment type="subunit">
    <text evidence="10">Homodimer. Forms a membrane-associated complex with FtsX.</text>
</comment>
<comment type="subcellular location">
    <subcellularLocation>
        <location evidence="10">Cell membrane</location>
        <topology evidence="10">Peripheral membrane protein</topology>
        <orientation evidence="10">Cytoplasmic side</orientation>
    </subcellularLocation>
</comment>
<keyword evidence="5 10" id="KW-0132">Cell division</keyword>
<gene>
    <name evidence="10 12" type="primary">ftsE</name>
    <name evidence="12" type="ORF">GKZ89_09960</name>
</gene>
<dbReference type="InterPro" id="IPR005286">
    <property type="entry name" value="Cell_div_FtsE"/>
</dbReference>
<dbReference type="InterPro" id="IPR027417">
    <property type="entry name" value="P-loop_NTPase"/>
</dbReference>
<dbReference type="RefSeq" id="WP_155112260.1">
    <property type="nucleotide sequence ID" value="NZ_WMIB01000008.1"/>
</dbReference>
<dbReference type="GO" id="GO:0051301">
    <property type="term" value="P:cell division"/>
    <property type="evidence" value="ECO:0007669"/>
    <property type="project" value="UniProtKB-UniRule"/>
</dbReference>
<evidence type="ECO:0000256" key="5">
    <source>
        <dbReference type="ARBA" id="ARBA00022618"/>
    </source>
</evidence>
<dbReference type="PANTHER" id="PTHR24220:SF470">
    <property type="entry name" value="CELL DIVISION ATP-BINDING PROTEIN FTSE"/>
    <property type="match status" value="1"/>
</dbReference>
<dbReference type="SMART" id="SM00382">
    <property type="entry name" value="AAA"/>
    <property type="match status" value="1"/>
</dbReference>
<evidence type="ECO:0000313" key="12">
    <source>
        <dbReference type="EMBL" id="MTH53728.1"/>
    </source>
</evidence>
<sequence>MIEMEKVYKTYPNGVVAINGIDVKINQGEFVYVVGPSGAGKSTFIKMMYREEKPSSGKIVINGVNLAKLKESKVPHLRRSIGVVFQDFKLLPRLTVYENVAFAMEVIGENSRNIKKRVMEVLDLVQLKHKARSFPDELSGGEQQRISLARSIVNNPGVVIADEPTGNLDPDTSWEIMNVFEEINNRGTTVVMATHNREIVNTMKKRVIAVEDGKIVRDEARGEYGLYE</sequence>
<dbReference type="GO" id="GO:0005886">
    <property type="term" value="C:plasma membrane"/>
    <property type="evidence" value="ECO:0007669"/>
    <property type="project" value="UniProtKB-SubCell"/>
</dbReference>
<dbReference type="Proteomes" id="UP000434639">
    <property type="component" value="Unassembled WGS sequence"/>
</dbReference>
<evidence type="ECO:0000256" key="8">
    <source>
        <dbReference type="ARBA" id="ARBA00023136"/>
    </source>
</evidence>
<evidence type="ECO:0000256" key="2">
    <source>
        <dbReference type="ARBA" id="ARBA00020019"/>
    </source>
</evidence>
<evidence type="ECO:0000256" key="3">
    <source>
        <dbReference type="ARBA" id="ARBA00022448"/>
    </source>
</evidence>
<organism evidence="12 13">
    <name type="scientific">Metabacillus mangrovi</name>
    <dbReference type="NCBI Taxonomy" id="1491830"/>
    <lineage>
        <taxon>Bacteria</taxon>
        <taxon>Bacillati</taxon>
        <taxon>Bacillota</taxon>
        <taxon>Bacilli</taxon>
        <taxon>Bacillales</taxon>
        <taxon>Bacillaceae</taxon>
        <taxon>Metabacillus</taxon>
    </lineage>
</organism>
<dbReference type="GO" id="GO:0005524">
    <property type="term" value="F:ATP binding"/>
    <property type="evidence" value="ECO:0007669"/>
    <property type="project" value="UniProtKB-UniRule"/>
</dbReference>
<dbReference type="InterPro" id="IPR015854">
    <property type="entry name" value="ABC_transpr_LolD-like"/>
</dbReference>
<dbReference type="OrthoDB" id="9791546at2"/>
<protein>
    <recommendedName>
        <fullName evidence="2 10">Cell division ATP-binding protein FtsE</fullName>
    </recommendedName>
</protein>
<accession>A0A7X2V565</accession>
<evidence type="ECO:0000313" key="13">
    <source>
        <dbReference type="Proteomes" id="UP000434639"/>
    </source>
</evidence>
<dbReference type="GO" id="GO:0016887">
    <property type="term" value="F:ATP hydrolysis activity"/>
    <property type="evidence" value="ECO:0007669"/>
    <property type="project" value="InterPro"/>
</dbReference>
<keyword evidence="4 10" id="KW-1003">Cell membrane</keyword>
<feature type="domain" description="ABC transporter" evidence="11">
    <location>
        <begin position="2"/>
        <end position="227"/>
    </location>
</feature>
<dbReference type="InterPro" id="IPR017871">
    <property type="entry name" value="ABC_transporter-like_CS"/>
</dbReference>
<evidence type="ECO:0000259" key="11">
    <source>
        <dbReference type="PROSITE" id="PS50893"/>
    </source>
</evidence>
<evidence type="ECO:0000256" key="7">
    <source>
        <dbReference type="ARBA" id="ARBA00022840"/>
    </source>
</evidence>
<evidence type="ECO:0000256" key="4">
    <source>
        <dbReference type="ARBA" id="ARBA00022475"/>
    </source>
</evidence>
<dbReference type="EMBL" id="WMIB01000008">
    <property type="protein sequence ID" value="MTH53728.1"/>
    <property type="molecule type" value="Genomic_DNA"/>
</dbReference>
<dbReference type="AlphaFoldDB" id="A0A7X2V565"/>
<name>A0A7X2V565_9BACI</name>
<comment type="caution">
    <text evidence="12">The sequence shown here is derived from an EMBL/GenBank/DDBJ whole genome shotgun (WGS) entry which is preliminary data.</text>
</comment>
<dbReference type="InterPro" id="IPR003593">
    <property type="entry name" value="AAA+_ATPase"/>
</dbReference>
<evidence type="ECO:0000256" key="6">
    <source>
        <dbReference type="ARBA" id="ARBA00022741"/>
    </source>
</evidence>
<dbReference type="InterPro" id="IPR003439">
    <property type="entry name" value="ABC_transporter-like_ATP-bd"/>
</dbReference>
<evidence type="ECO:0000256" key="10">
    <source>
        <dbReference type="RuleBase" id="RU365094"/>
    </source>
</evidence>
<keyword evidence="6 10" id="KW-0547">Nucleotide-binding</keyword>
<keyword evidence="9 10" id="KW-0131">Cell cycle</keyword>
<dbReference type="NCBIfam" id="TIGR02673">
    <property type="entry name" value="FtsE"/>
    <property type="match status" value="1"/>
</dbReference>
<keyword evidence="13" id="KW-1185">Reference proteome</keyword>
<dbReference type="CDD" id="cd03292">
    <property type="entry name" value="ABC_FtsE"/>
    <property type="match status" value="1"/>
</dbReference>
<evidence type="ECO:0000256" key="1">
    <source>
        <dbReference type="ARBA" id="ARBA00005417"/>
    </source>
</evidence>